<dbReference type="OrthoDB" id="7596208at2"/>
<dbReference type="HOGENOM" id="CLU_908126_0_0_5"/>
<dbReference type="EMBL" id="CP000781">
    <property type="protein sequence ID" value="ABS65888.1"/>
    <property type="molecule type" value="Genomic_DNA"/>
</dbReference>
<dbReference type="STRING" id="78245.Xaut_0635"/>
<name>A7ICZ5_XANP2</name>
<keyword evidence="3" id="KW-1185">Reference proteome</keyword>
<feature type="signal peptide" evidence="1">
    <location>
        <begin position="1"/>
        <end position="34"/>
    </location>
</feature>
<keyword evidence="1" id="KW-0732">Signal</keyword>
<evidence type="ECO:0000256" key="1">
    <source>
        <dbReference type="SAM" id="SignalP"/>
    </source>
</evidence>
<proteinExistence type="predicted"/>
<sequence>MSGIRKAQGRTALLRITLASGLALWLSAPLPAPAQEATAQEATVQEATVQEATWLAEAKAKLPATLVAGRVIHLDEEARKATIAVFPAGADSPATPGSVFTPLQVMEVNLKSDNGTLAVAMTTVRPRRPDEASADDDSEPYQAELRAALAPRRKAEPQVEPCRIKGWALNDTRHSLAVRAAPSAQAKVVGHLAPVRVTPESGQGSEEGWRVEFDITGYSHGWFRIAKATPPGTPYGDPPPRRYPRTYAGTGWIRASEAGGAYANSQMPVRRLLSAPHVDAPGEPPGADVAGPDGALSIDGTLVRLFACSANWALTESRDGRRGWWRGICSNQVTNCS</sequence>
<evidence type="ECO:0000313" key="3">
    <source>
        <dbReference type="Proteomes" id="UP000002417"/>
    </source>
</evidence>
<reference evidence="2 3" key="1">
    <citation type="submission" date="2007-07" db="EMBL/GenBank/DDBJ databases">
        <title>Complete sequence of chromosome of Xanthobacter autotrophicus Py2.</title>
        <authorList>
            <consortium name="US DOE Joint Genome Institute"/>
            <person name="Copeland A."/>
            <person name="Lucas S."/>
            <person name="Lapidus A."/>
            <person name="Barry K."/>
            <person name="Glavina del Rio T."/>
            <person name="Hammon N."/>
            <person name="Israni S."/>
            <person name="Dalin E."/>
            <person name="Tice H."/>
            <person name="Pitluck S."/>
            <person name="Sims D."/>
            <person name="Brettin T."/>
            <person name="Bruce D."/>
            <person name="Detter J.C."/>
            <person name="Han C."/>
            <person name="Tapia R."/>
            <person name="Brainard J."/>
            <person name="Schmutz J."/>
            <person name="Larimer F."/>
            <person name="Land M."/>
            <person name="Hauser L."/>
            <person name="Kyrpides N."/>
            <person name="Kim E."/>
            <person name="Ensigns S.A."/>
            <person name="Richardson P."/>
        </authorList>
    </citation>
    <scope>NUCLEOTIDE SEQUENCE [LARGE SCALE GENOMIC DNA]</scope>
    <source>
        <strain evidence="3">ATCC BAA-1158 / Py2</strain>
    </source>
</reference>
<accession>A7ICZ5</accession>
<evidence type="ECO:0008006" key="4">
    <source>
        <dbReference type="Google" id="ProtNLM"/>
    </source>
</evidence>
<feature type="chain" id="PRO_5002707804" description="SH3 domain-containing protein" evidence="1">
    <location>
        <begin position="35"/>
        <end position="337"/>
    </location>
</feature>
<gene>
    <name evidence="2" type="ordered locus">Xaut_0635</name>
</gene>
<organism evidence="2 3">
    <name type="scientific">Xanthobacter autotrophicus (strain ATCC BAA-1158 / Py2)</name>
    <dbReference type="NCBI Taxonomy" id="78245"/>
    <lineage>
        <taxon>Bacteria</taxon>
        <taxon>Pseudomonadati</taxon>
        <taxon>Pseudomonadota</taxon>
        <taxon>Alphaproteobacteria</taxon>
        <taxon>Hyphomicrobiales</taxon>
        <taxon>Xanthobacteraceae</taxon>
        <taxon>Xanthobacter</taxon>
    </lineage>
</organism>
<dbReference type="eggNOG" id="ENOG5031X94">
    <property type="taxonomic scope" value="Bacteria"/>
</dbReference>
<dbReference type="AlphaFoldDB" id="A7ICZ5"/>
<protein>
    <recommendedName>
        <fullName evidence="4">SH3 domain-containing protein</fullName>
    </recommendedName>
</protein>
<evidence type="ECO:0000313" key="2">
    <source>
        <dbReference type="EMBL" id="ABS65888.1"/>
    </source>
</evidence>
<dbReference type="KEGG" id="xau:Xaut_0635"/>
<dbReference type="Proteomes" id="UP000002417">
    <property type="component" value="Chromosome"/>
</dbReference>